<feature type="region of interest" description="Disordered" evidence="6">
    <location>
        <begin position="1"/>
        <end position="26"/>
    </location>
</feature>
<keyword evidence="3 5" id="KW-0460">Magnesium</keyword>
<feature type="binding site" evidence="5">
    <location>
        <position position="192"/>
    </location>
    <ligand>
        <name>Mg(2+)</name>
        <dbReference type="ChEBI" id="CHEBI:18420"/>
    </ligand>
</feature>
<evidence type="ECO:0000256" key="6">
    <source>
        <dbReference type="SAM" id="MobiDB-lite"/>
    </source>
</evidence>
<evidence type="ECO:0000313" key="9">
    <source>
        <dbReference type="Proteomes" id="UP000827549"/>
    </source>
</evidence>
<sequence>MLTATTTRTASRALKATAGARRGYTTEPLPPVLRRAVLYVPGSNPRMLAKSIASPADSVAYDLEDAVAPSAKPEARRLVAELLDQDRSKLPQGEVVARINAVGTGFEEADLDDILRTRSVQAIMLPKTNEPDHIDWVVSRIRALAPPEKQRGGASPIRIIGMIESAIAMVRIEEIAQAGRGHLDSLLFAAEDYCADVGLARTDSRTELLYPRSKLVTTARAFGLGSIDLVCVNYKDAEVLRLESEEGRRLGFTGKQAIHPNQVDVIQRAYAPSEAAIRKAARVKFSFEYHGAKGTGAYGLDGIMIDAPVYKQALNTLLLAQTAGLDIPTITEKDI</sequence>
<evidence type="ECO:0000256" key="3">
    <source>
        <dbReference type="ARBA" id="ARBA00022842"/>
    </source>
</evidence>
<evidence type="ECO:0000256" key="5">
    <source>
        <dbReference type="PIRSR" id="PIRSR015582-2"/>
    </source>
</evidence>
<keyword evidence="9" id="KW-1185">Reference proteome</keyword>
<name>A0AAF0YCX0_9TREE</name>
<reference evidence="8" key="1">
    <citation type="submission" date="2023-10" db="EMBL/GenBank/DDBJ databases">
        <authorList>
            <person name="Noh H."/>
        </authorList>
    </citation>
    <scope>NUCLEOTIDE SEQUENCE</scope>
    <source>
        <strain evidence="8">DUCC4014</strain>
    </source>
</reference>
<dbReference type="RefSeq" id="XP_062629668.1">
    <property type="nucleotide sequence ID" value="XM_062773683.1"/>
</dbReference>
<accession>A0AAF0YCX0</accession>
<evidence type="ECO:0000259" key="7">
    <source>
        <dbReference type="Pfam" id="PF03328"/>
    </source>
</evidence>
<comment type="cofactor">
    <cofactor evidence="1">
        <name>Mg(2+)</name>
        <dbReference type="ChEBI" id="CHEBI:18420"/>
    </cofactor>
</comment>
<dbReference type="SUPFAM" id="SSF51621">
    <property type="entry name" value="Phosphoenolpyruvate/pyruvate domain"/>
    <property type="match status" value="1"/>
</dbReference>
<feature type="compositionally biased region" description="Low complexity" evidence="6">
    <location>
        <begin position="1"/>
        <end position="18"/>
    </location>
</feature>
<evidence type="ECO:0000256" key="2">
    <source>
        <dbReference type="ARBA" id="ARBA00022723"/>
    </source>
</evidence>
<dbReference type="GO" id="GO:0006107">
    <property type="term" value="P:oxaloacetate metabolic process"/>
    <property type="evidence" value="ECO:0007669"/>
    <property type="project" value="TreeGrafter"/>
</dbReference>
<dbReference type="Proteomes" id="UP000827549">
    <property type="component" value="Chromosome 5"/>
</dbReference>
<proteinExistence type="predicted"/>
<protein>
    <submittedName>
        <fullName evidence="8">Citramalyl-CoA lyase, mitochondrial</fullName>
    </submittedName>
</protein>
<evidence type="ECO:0000313" key="8">
    <source>
        <dbReference type="EMBL" id="WOO83642.1"/>
    </source>
</evidence>
<dbReference type="GeneID" id="87810335"/>
<dbReference type="Pfam" id="PF03328">
    <property type="entry name" value="HpcH_HpaI"/>
    <property type="match status" value="1"/>
</dbReference>
<dbReference type="InterPro" id="IPR005000">
    <property type="entry name" value="Aldolase/citrate-lyase_domain"/>
</dbReference>
<feature type="domain" description="HpcH/HpaI aldolase/citrate lyase" evidence="7">
    <location>
        <begin position="35"/>
        <end position="260"/>
    </location>
</feature>
<dbReference type="InterPro" id="IPR011206">
    <property type="entry name" value="Citrate_lyase_beta/mcl1/mcl2"/>
</dbReference>
<evidence type="ECO:0000256" key="1">
    <source>
        <dbReference type="ARBA" id="ARBA00001946"/>
    </source>
</evidence>
<gene>
    <name evidence="8" type="primary">meh</name>
    <name evidence="8" type="ORF">LOC62_05G007161</name>
</gene>
<feature type="binding site" evidence="5">
    <location>
        <position position="164"/>
    </location>
    <ligand>
        <name>Mg(2+)</name>
        <dbReference type="ChEBI" id="CHEBI:18420"/>
    </ligand>
</feature>
<dbReference type="GO" id="GO:0016829">
    <property type="term" value="F:lyase activity"/>
    <property type="evidence" value="ECO:0007669"/>
    <property type="project" value="UniProtKB-KW"/>
</dbReference>
<dbReference type="PIRSF" id="PIRSF015582">
    <property type="entry name" value="Cit_lyase_B"/>
    <property type="match status" value="1"/>
</dbReference>
<dbReference type="InterPro" id="IPR040442">
    <property type="entry name" value="Pyrv_kinase-like_dom_sf"/>
</dbReference>
<keyword evidence="8" id="KW-0456">Lyase</keyword>
<dbReference type="PANTHER" id="PTHR32308">
    <property type="entry name" value="LYASE BETA SUBUNIT, PUTATIVE (AFU_ORTHOLOGUE AFUA_4G13030)-RELATED"/>
    <property type="match status" value="1"/>
</dbReference>
<organism evidence="8 9">
    <name type="scientific">Vanrija pseudolonga</name>
    <dbReference type="NCBI Taxonomy" id="143232"/>
    <lineage>
        <taxon>Eukaryota</taxon>
        <taxon>Fungi</taxon>
        <taxon>Dikarya</taxon>
        <taxon>Basidiomycota</taxon>
        <taxon>Agaricomycotina</taxon>
        <taxon>Tremellomycetes</taxon>
        <taxon>Trichosporonales</taxon>
        <taxon>Trichosporonaceae</taxon>
        <taxon>Vanrija</taxon>
    </lineage>
</organism>
<evidence type="ECO:0000256" key="4">
    <source>
        <dbReference type="PIRSR" id="PIRSR015582-1"/>
    </source>
</evidence>
<dbReference type="Gene3D" id="3.20.20.60">
    <property type="entry name" value="Phosphoenolpyruvate-binding domains"/>
    <property type="match status" value="1"/>
</dbReference>
<dbReference type="EMBL" id="CP086718">
    <property type="protein sequence ID" value="WOO83642.1"/>
    <property type="molecule type" value="Genomic_DNA"/>
</dbReference>
<keyword evidence="2 5" id="KW-0479">Metal-binding</keyword>
<dbReference type="AlphaFoldDB" id="A0AAF0YCX0"/>
<feature type="binding site" evidence="4">
    <location>
        <position position="98"/>
    </location>
    <ligand>
        <name>substrate</name>
    </ligand>
</feature>
<feature type="binding site" evidence="4">
    <location>
        <position position="164"/>
    </location>
    <ligand>
        <name>substrate</name>
    </ligand>
</feature>
<dbReference type="GO" id="GO:0000287">
    <property type="term" value="F:magnesium ion binding"/>
    <property type="evidence" value="ECO:0007669"/>
    <property type="project" value="TreeGrafter"/>
</dbReference>
<dbReference type="InterPro" id="IPR015813">
    <property type="entry name" value="Pyrv/PenolPyrv_kinase-like_dom"/>
</dbReference>
<dbReference type="PANTHER" id="PTHR32308:SF0">
    <property type="entry name" value="HPCH_HPAI ALDOLASE_CITRATE LYASE DOMAIN-CONTAINING PROTEIN"/>
    <property type="match status" value="1"/>
</dbReference>